<dbReference type="OrthoDB" id="5830384at2759"/>
<proteinExistence type="predicted"/>
<feature type="transmembrane region" description="Helical" evidence="1">
    <location>
        <begin position="12"/>
        <end position="37"/>
    </location>
</feature>
<sequence>MPRQVLELIDYFAPFAALLMFAFAILFFAFFLVNFYYISDRDSLTVFEKFGAQFDICLGPHSMSDIYRGGPKSQFDLQKVEPEETVVVQRAGRSSEMRGKF</sequence>
<dbReference type="Pfam" id="PF21525">
    <property type="entry name" value="Nlp36"/>
    <property type="match status" value="1"/>
</dbReference>
<accession>A0A6V7WPS6</accession>
<comment type="caution">
    <text evidence="2">The sequence shown here is derived from an EMBL/GenBank/DDBJ whole genome shotgun (WGS) entry which is preliminary data.</text>
</comment>
<name>A0A6V7WPS6_MELEN</name>
<keyword evidence="1" id="KW-0472">Membrane</keyword>
<dbReference type="EMBL" id="CAJEWN010000725">
    <property type="protein sequence ID" value="CAD2188982.1"/>
    <property type="molecule type" value="Genomic_DNA"/>
</dbReference>
<protein>
    <submittedName>
        <fullName evidence="2">Uncharacterized protein</fullName>
    </submittedName>
</protein>
<evidence type="ECO:0000313" key="3">
    <source>
        <dbReference type="Proteomes" id="UP000580250"/>
    </source>
</evidence>
<keyword evidence="1" id="KW-0812">Transmembrane</keyword>
<keyword evidence="1" id="KW-1133">Transmembrane helix</keyword>
<reference evidence="2 3" key="1">
    <citation type="submission" date="2020-08" db="EMBL/GenBank/DDBJ databases">
        <authorList>
            <person name="Koutsovoulos G."/>
            <person name="Danchin GJ E."/>
        </authorList>
    </citation>
    <scope>NUCLEOTIDE SEQUENCE [LARGE SCALE GENOMIC DNA]</scope>
</reference>
<evidence type="ECO:0000313" key="2">
    <source>
        <dbReference type="EMBL" id="CAD2188982.1"/>
    </source>
</evidence>
<gene>
    <name evidence="2" type="ORF">MENT_LOCUS41671</name>
</gene>
<organism evidence="2 3">
    <name type="scientific">Meloidogyne enterolobii</name>
    <name type="common">Root-knot nematode worm</name>
    <name type="synonym">Meloidogyne mayaguensis</name>
    <dbReference type="NCBI Taxonomy" id="390850"/>
    <lineage>
        <taxon>Eukaryota</taxon>
        <taxon>Metazoa</taxon>
        <taxon>Ecdysozoa</taxon>
        <taxon>Nematoda</taxon>
        <taxon>Chromadorea</taxon>
        <taxon>Rhabditida</taxon>
        <taxon>Tylenchina</taxon>
        <taxon>Tylenchomorpha</taxon>
        <taxon>Tylenchoidea</taxon>
        <taxon>Meloidogynidae</taxon>
        <taxon>Meloidogyninae</taxon>
        <taxon>Meloidogyne</taxon>
    </lineage>
</organism>
<dbReference type="AlphaFoldDB" id="A0A6V7WPS6"/>
<dbReference type="Proteomes" id="UP000580250">
    <property type="component" value="Unassembled WGS sequence"/>
</dbReference>
<evidence type="ECO:0000256" key="1">
    <source>
        <dbReference type="SAM" id="Phobius"/>
    </source>
</evidence>